<sequence>MSNEKNPRLVNRAVGMQLKIGMLPLSQLALIGMVGFILLYLTLLLKWPFYVGLLLFAIISGTLIALLGDKPWLFLHKFAFPPQIVRGGSWYHPLLPSKNLDKSNYYGCHRYERKVKNHYL</sequence>
<feature type="transmembrane region" description="Helical" evidence="1">
    <location>
        <begin position="20"/>
        <end position="41"/>
    </location>
</feature>
<keyword evidence="1" id="KW-0472">Membrane</keyword>
<dbReference type="AlphaFoldDB" id="A0A2T1LVP2"/>
<proteinExistence type="predicted"/>
<gene>
    <name evidence="2" type="ORF">C7H19_15335</name>
</gene>
<reference evidence="2 3" key="2">
    <citation type="submission" date="2018-03" db="EMBL/GenBank/DDBJ databases">
        <authorList>
            <person name="Keele B.F."/>
        </authorList>
    </citation>
    <scope>NUCLEOTIDE SEQUENCE [LARGE SCALE GENOMIC DNA]</scope>
    <source>
        <strain evidence="2 3">CCALA 016</strain>
    </source>
</reference>
<reference evidence="2 3" key="1">
    <citation type="submission" date="2018-03" db="EMBL/GenBank/DDBJ databases">
        <title>The ancient ancestry and fast evolution of plastids.</title>
        <authorList>
            <person name="Moore K.R."/>
            <person name="Magnabosco C."/>
            <person name="Momper L."/>
            <person name="Gold D.A."/>
            <person name="Bosak T."/>
            <person name="Fournier G.P."/>
        </authorList>
    </citation>
    <scope>NUCLEOTIDE SEQUENCE [LARGE SCALE GENOMIC DNA]</scope>
    <source>
        <strain evidence="2 3">CCALA 016</strain>
    </source>
</reference>
<accession>A0A2T1LVP2</accession>
<comment type="caution">
    <text evidence="2">The sequence shown here is derived from an EMBL/GenBank/DDBJ whole genome shotgun (WGS) entry which is preliminary data.</text>
</comment>
<dbReference type="OrthoDB" id="532115at2"/>
<keyword evidence="1" id="KW-1133">Transmembrane helix</keyword>
<name>A0A2T1LVP2_9CHRO</name>
<dbReference type="EMBL" id="PXOH01000017">
    <property type="protein sequence ID" value="PSF35796.1"/>
    <property type="molecule type" value="Genomic_DNA"/>
</dbReference>
<evidence type="ECO:0000256" key="1">
    <source>
        <dbReference type="SAM" id="Phobius"/>
    </source>
</evidence>
<keyword evidence="1" id="KW-0812">Transmembrane</keyword>
<dbReference type="RefSeq" id="WP_106457761.1">
    <property type="nucleotide sequence ID" value="NZ_PXOH01000017.1"/>
</dbReference>
<keyword evidence="3" id="KW-1185">Reference proteome</keyword>
<organism evidence="2 3">
    <name type="scientific">Aphanothece hegewaldii CCALA 016</name>
    <dbReference type="NCBI Taxonomy" id="2107694"/>
    <lineage>
        <taxon>Bacteria</taxon>
        <taxon>Bacillati</taxon>
        <taxon>Cyanobacteriota</taxon>
        <taxon>Cyanophyceae</taxon>
        <taxon>Oscillatoriophycideae</taxon>
        <taxon>Chroococcales</taxon>
        <taxon>Aphanothecaceae</taxon>
        <taxon>Aphanothece</taxon>
    </lineage>
</organism>
<feature type="transmembrane region" description="Helical" evidence="1">
    <location>
        <begin position="47"/>
        <end position="67"/>
    </location>
</feature>
<evidence type="ECO:0000313" key="3">
    <source>
        <dbReference type="Proteomes" id="UP000239001"/>
    </source>
</evidence>
<evidence type="ECO:0000313" key="2">
    <source>
        <dbReference type="EMBL" id="PSF35796.1"/>
    </source>
</evidence>
<dbReference type="Proteomes" id="UP000239001">
    <property type="component" value="Unassembled WGS sequence"/>
</dbReference>
<protein>
    <submittedName>
        <fullName evidence="2">Uncharacterized protein</fullName>
    </submittedName>
</protein>